<dbReference type="GO" id="GO:0006364">
    <property type="term" value="P:rRNA processing"/>
    <property type="evidence" value="ECO:0007669"/>
    <property type="project" value="UniProtKB-KW"/>
</dbReference>
<comment type="caution">
    <text evidence="8">The sequence shown here is derived from an EMBL/GenBank/DDBJ whole genome shotgun (WGS) entry which is preliminary data.</text>
</comment>
<evidence type="ECO:0000256" key="3">
    <source>
        <dbReference type="ARBA" id="ARBA00022552"/>
    </source>
</evidence>
<reference evidence="8" key="1">
    <citation type="submission" date="2024-03" db="EMBL/GenBank/DDBJ databases">
        <title>WGS assembly of Saponaria officinalis var. Norfolk2.</title>
        <authorList>
            <person name="Jenkins J."/>
            <person name="Shu S."/>
            <person name="Grimwood J."/>
            <person name="Barry K."/>
            <person name="Goodstein D."/>
            <person name="Schmutz J."/>
            <person name="Leebens-Mack J."/>
            <person name="Osbourn A."/>
        </authorList>
    </citation>
    <scope>NUCLEOTIDE SEQUENCE [LARGE SCALE GENOMIC DNA]</scope>
    <source>
        <strain evidence="8">JIC</strain>
    </source>
</reference>
<dbReference type="Proteomes" id="UP001443914">
    <property type="component" value="Unassembled WGS sequence"/>
</dbReference>
<sequence length="163" mass="18550">MEAINKLKSTDPPQFLSPNTEISTCSRIASQHIFGLLKPYTSKSPFEQLLTDGFDAKQIWQQIDVQSQPLISSLKREIKRFEKNPNQISSLFVDDDENEVFEKEFEENNDVGLEINDDDHEFDDNDEDDDGGGGDDDVEDDEDDEEEEEVEDDGDGVPEVEDD</sequence>
<comment type="similarity">
    <text evidence="6">Belongs to the MPP10 family.</text>
</comment>
<evidence type="ECO:0000256" key="4">
    <source>
        <dbReference type="ARBA" id="ARBA00023242"/>
    </source>
</evidence>
<dbReference type="GO" id="GO:0034457">
    <property type="term" value="C:Mpp10 complex"/>
    <property type="evidence" value="ECO:0007669"/>
    <property type="project" value="InterPro"/>
</dbReference>
<protein>
    <submittedName>
        <fullName evidence="8">Uncharacterized protein</fullName>
    </submittedName>
</protein>
<dbReference type="AlphaFoldDB" id="A0AAW1KSC6"/>
<dbReference type="PANTHER" id="PTHR17039">
    <property type="entry name" value="U3 SMALL NUCLEOLAR RIBONUCLEOPROTEIN PROTEIN MPP10"/>
    <property type="match status" value="1"/>
</dbReference>
<gene>
    <name evidence="8" type="ORF">RND81_05G011500</name>
</gene>
<dbReference type="GO" id="GO:0032040">
    <property type="term" value="C:small-subunit processome"/>
    <property type="evidence" value="ECO:0007669"/>
    <property type="project" value="TreeGrafter"/>
</dbReference>
<evidence type="ECO:0000256" key="1">
    <source>
        <dbReference type="ARBA" id="ARBA00004604"/>
    </source>
</evidence>
<evidence type="ECO:0000256" key="5">
    <source>
        <dbReference type="ARBA" id="ARBA00023274"/>
    </source>
</evidence>
<accession>A0AAW1KSC6</accession>
<keyword evidence="5" id="KW-0687">Ribonucleoprotein</keyword>
<keyword evidence="3" id="KW-0698">rRNA processing</keyword>
<keyword evidence="4" id="KW-0539">Nucleus</keyword>
<evidence type="ECO:0000256" key="6">
    <source>
        <dbReference type="ARBA" id="ARBA00029455"/>
    </source>
</evidence>
<evidence type="ECO:0000256" key="7">
    <source>
        <dbReference type="SAM" id="MobiDB-lite"/>
    </source>
</evidence>
<evidence type="ECO:0000313" key="8">
    <source>
        <dbReference type="EMBL" id="KAK9723605.1"/>
    </source>
</evidence>
<dbReference type="GO" id="GO:0005732">
    <property type="term" value="C:sno(s)RNA-containing ribonucleoprotein complex"/>
    <property type="evidence" value="ECO:0007669"/>
    <property type="project" value="InterPro"/>
</dbReference>
<dbReference type="Pfam" id="PF04006">
    <property type="entry name" value="Mpp10"/>
    <property type="match status" value="1"/>
</dbReference>
<feature type="region of interest" description="Disordered" evidence="7">
    <location>
        <begin position="105"/>
        <end position="163"/>
    </location>
</feature>
<evidence type="ECO:0000256" key="2">
    <source>
        <dbReference type="ARBA" id="ARBA00022517"/>
    </source>
</evidence>
<keyword evidence="2" id="KW-0690">Ribosome biogenesis</keyword>
<organism evidence="8 9">
    <name type="scientific">Saponaria officinalis</name>
    <name type="common">Common soapwort</name>
    <name type="synonym">Lychnis saponaria</name>
    <dbReference type="NCBI Taxonomy" id="3572"/>
    <lineage>
        <taxon>Eukaryota</taxon>
        <taxon>Viridiplantae</taxon>
        <taxon>Streptophyta</taxon>
        <taxon>Embryophyta</taxon>
        <taxon>Tracheophyta</taxon>
        <taxon>Spermatophyta</taxon>
        <taxon>Magnoliopsida</taxon>
        <taxon>eudicotyledons</taxon>
        <taxon>Gunneridae</taxon>
        <taxon>Pentapetalae</taxon>
        <taxon>Caryophyllales</taxon>
        <taxon>Caryophyllaceae</taxon>
        <taxon>Caryophylleae</taxon>
        <taxon>Saponaria</taxon>
    </lineage>
</organism>
<evidence type="ECO:0000313" key="9">
    <source>
        <dbReference type="Proteomes" id="UP001443914"/>
    </source>
</evidence>
<proteinExistence type="inferred from homology"/>
<dbReference type="PANTHER" id="PTHR17039:SF0">
    <property type="entry name" value="U3 SMALL NUCLEOLAR RIBONUCLEOPROTEIN PROTEIN MPP10"/>
    <property type="match status" value="1"/>
</dbReference>
<dbReference type="InterPro" id="IPR012173">
    <property type="entry name" value="Mpp10"/>
</dbReference>
<dbReference type="EMBL" id="JBDFQZ010000005">
    <property type="protein sequence ID" value="KAK9723605.1"/>
    <property type="molecule type" value="Genomic_DNA"/>
</dbReference>
<keyword evidence="9" id="KW-1185">Reference proteome</keyword>
<comment type="subcellular location">
    <subcellularLocation>
        <location evidence="1">Nucleus</location>
        <location evidence="1">Nucleolus</location>
    </subcellularLocation>
</comment>
<name>A0AAW1KSC6_SAPOF</name>